<organism evidence="3 4">
    <name type="scientific">Brevundimonas staleyi</name>
    <dbReference type="NCBI Taxonomy" id="74326"/>
    <lineage>
        <taxon>Bacteria</taxon>
        <taxon>Pseudomonadati</taxon>
        <taxon>Pseudomonadota</taxon>
        <taxon>Alphaproteobacteria</taxon>
        <taxon>Caulobacterales</taxon>
        <taxon>Caulobacteraceae</taxon>
        <taxon>Brevundimonas</taxon>
    </lineage>
</organism>
<dbReference type="PROSITE" id="PS52050">
    <property type="entry name" value="WYL"/>
    <property type="match status" value="1"/>
</dbReference>
<evidence type="ECO:0000313" key="3">
    <source>
        <dbReference type="EMBL" id="MFC5345705.1"/>
    </source>
</evidence>
<dbReference type="Gene3D" id="1.10.10.10">
    <property type="entry name" value="Winged helix-like DNA-binding domain superfamily/Winged helix DNA-binding domain"/>
    <property type="match status" value="1"/>
</dbReference>
<evidence type="ECO:0000313" key="4">
    <source>
        <dbReference type="Proteomes" id="UP001596152"/>
    </source>
</evidence>
<proteinExistence type="predicted"/>
<accession>A0ABW0FVB2</accession>
<gene>
    <name evidence="3" type="ORF">ACFPIE_17460</name>
</gene>
<dbReference type="Proteomes" id="UP001596152">
    <property type="component" value="Unassembled WGS sequence"/>
</dbReference>
<dbReference type="InterPro" id="IPR051534">
    <property type="entry name" value="CBASS_pafABC_assoc_protein"/>
</dbReference>
<dbReference type="PANTHER" id="PTHR34580:SF3">
    <property type="entry name" value="PROTEIN PAFB"/>
    <property type="match status" value="1"/>
</dbReference>
<keyword evidence="4" id="KW-1185">Reference proteome</keyword>
<name>A0ABW0FVB2_9CAUL</name>
<comment type="caution">
    <text evidence="3">The sequence shown here is derived from an EMBL/GenBank/DDBJ whole genome shotgun (WGS) entry which is preliminary data.</text>
</comment>
<dbReference type="PANTHER" id="PTHR34580">
    <property type="match status" value="1"/>
</dbReference>
<evidence type="ECO:0000259" key="1">
    <source>
        <dbReference type="Pfam" id="PF08279"/>
    </source>
</evidence>
<dbReference type="Pfam" id="PF08279">
    <property type="entry name" value="HTH_11"/>
    <property type="match status" value="1"/>
</dbReference>
<protein>
    <submittedName>
        <fullName evidence="3">Helix-turn-helix transcriptional regulator</fullName>
    </submittedName>
</protein>
<dbReference type="EMBL" id="JBHSLF010000052">
    <property type="protein sequence ID" value="MFC5345705.1"/>
    <property type="molecule type" value="Genomic_DNA"/>
</dbReference>
<dbReference type="InterPro" id="IPR036390">
    <property type="entry name" value="WH_DNA-bd_sf"/>
</dbReference>
<dbReference type="InterPro" id="IPR036388">
    <property type="entry name" value="WH-like_DNA-bd_sf"/>
</dbReference>
<evidence type="ECO:0000259" key="2">
    <source>
        <dbReference type="Pfam" id="PF13280"/>
    </source>
</evidence>
<dbReference type="RefSeq" id="WP_374038257.1">
    <property type="nucleotide sequence ID" value="NZ_CP169082.1"/>
</dbReference>
<sequence>MRRADRLFQIVQLLRRSSQPVTAEAIATELETSKRSVYRDIAALMAQRVPVRGEAGIGYVLDSGFDMPPLMLTSDEVEAAVLGAQWVAGRGDPALARAARDLIAKIAATVPERLRPVVLEPALGAPKTWNVLPETLDMAAMRGAIHSARKVALHYKDEKEAETRRTIWPFQVAYRETTRIVIAWCETRDDFRMFRTDRVILAEVLEDRYPARPAALRAKWRAHLREQYGVEEH</sequence>
<dbReference type="InterPro" id="IPR026881">
    <property type="entry name" value="WYL_dom"/>
</dbReference>
<feature type="domain" description="WYL" evidence="2">
    <location>
        <begin position="139"/>
        <end position="200"/>
    </location>
</feature>
<feature type="domain" description="Helix-turn-helix type 11" evidence="1">
    <location>
        <begin position="6"/>
        <end position="59"/>
    </location>
</feature>
<reference evidence="4" key="1">
    <citation type="journal article" date="2019" name="Int. J. Syst. Evol. Microbiol.">
        <title>The Global Catalogue of Microorganisms (GCM) 10K type strain sequencing project: providing services to taxonomists for standard genome sequencing and annotation.</title>
        <authorList>
            <consortium name="The Broad Institute Genomics Platform"/>
            <consortium name="The Broad Institute Genome Sequencing Center for Infectious Disease"/>
            <person name="Wu L."/>
            <person name="Ma J."/>
        </authorList>
    </citation>
    <scope>NUCLEOTIDE SEQUENCE [LARGE SCALE GENOMIC DNA]</scope>
    <source>
        <strain evidence="4">JCM 12125</strain>
    </source>
</reference>
<dbReference type="InterPro" id="IPR013196">
    <property type="entry name" value="HTH_11"/>
</dbReference>
<dbReference type="SUPFAM" id="SSF46785">
    <property type="entry name" value="Winged helix' DNA-binding domain"/>
    <property type="match status" value="1"/>
</dbReference>
<dbReference type="Pfam" id="PF13280">
    <property type="entry name" value="WYL"/>
    <property type="match status" value="1"/>
</dbReference>